<gene>
    <name evidence="3" type="ORF">Tfont_01558</name>
</gene>
<comment type="caution">
    <text evidence="3">The sequence shown here is derived from an EMBL/GenBank/DDBJ whole genome shotgun (WGS) entry which is preliminary data.</text>
</comment>
<accession>A0A554XM13</accession>
<protein>
    <recommendedName>
        <fullName evidence="2">YhdP central domain-containing protein</fullName>
    </recommendedName>
</protein>
<evidence type="ECO:0000256" key="1">
    <source>
        <dbReference type="SAM" id="Phobius"/>
    </source>
</evidence>
<dbReference type="EMBL" id="VJOO01000013">
    <property type="protein sequence ID" value="TSE36846.1"/>
    <property type="molecule type" value="Genomic_DNA"/>
</dbReference>
<dbReference type="RefSeq" id="WP_143969023.1">
    <property type="nucleotide sequence ID" value="NZ_VJOO01000013.1"/>
</dbReference>
<feature type="transmembrane region" description="Helical" evidence="1">
    <location>
        <begin position="23"/>
        <end position="46"/>
    </location>
</feature>
<evidence type="ECO:0000313" key="3">
    <source>
        <dbReference type="EMBL" id="TSE36846.1"/>
    </source>
</evidence>
<name>A0A554XM13_9BURK</name>
<keyword evidence="1" id="KW-1133">Transmembrane helix</keyword>
<dbReference type="NCBIfam" id="TIGR02099">
    <property type="entry name" value="YhdP family protein"/>
    <property type="match status" value="1"/>
</dbReference>
<dbReference type="InterPro" id="IPR011836">
    <property type="entry name" value="YhdP"/>
</dbReference>
<dbReference type="Pfam" id="PF13116">
    <property type="entry name" value="YhdP"/>
    <property type="match status" value="1"/>
</dbReference>
<proteinExistence type="predicted"/>
<dbReference type="InterPro" id="IPR025263">
    <property type="entry name" value="YhdP_central"/>
</dbReference>
<keyword evidence="1" id="KW-0812">Transmembrane</keyword>
<dbReference type="Proteomes" id="UP000316388">
    <property type="component" value="Unassembled WGS sequence"/>
</dbReference>
<sequence>MAPTPTPSRPPWHLRTLTLASRVALGLAVAVWALLIVAWGALQFWIVPRAEAWRPTLESVATRALGVRVTVGAIEAATAAGVATLTLRDVRLHDARGHEALHLPQVLAALSVTSLWRLGFDQIVIDGPTLEVRRLADGRLQVAGLELASTGGHSPAADWFFGQREFALRAGVLRWIDEQRPNAPPLALTAVDLVVRNPGLRHEFRLDATPPAEWGDRFSVRGRFARPFWQTHPGRWREWSGELFVQAPRLDAQRLGAYVDTAALWGVRELRATGALRLWADVRRAQWRAATADVQWSDVHVVWAPSAQARVEPLRVAHLGGRLGLERDGDTTVWTTQGLAITTGDGSDWPRGDVRFEYALAPDGALRSWALSSDRLDLGVVQRLARVLPVGEAVNHWAEQTQPAGVAEGLAVRWSAPPKPGASEHWEARGRVRGLGLRAGAVPGETAFGRPGLEGADVEFALDERGGRATLALRHGALVFPGVFEDPRLTFDELSADARWTIEGPAITLDVSRLSFANADAAGSGSVRWRTADPAHSAVRDRFPGRMTLDVRLTRADGARVARYLPVTVGASARQYLQTAIRAGRASSATFRIDGDLWDFPFTDAQQGTFEVRAQLHDVAFDYAPRHLLPAGSAPWPALERVAGELLIERRRLQILRAGGSVVGQPALRVLQAEAVIPDYMADEPQLQVKGLIRGAGDDALRFVAASPLRDFTGGVLDTARATGALDVALDLRMPLNHTDRTQVRGQMRFAGNDVQMRPDVPPLQGVRGALDFTEQGFEVAQASARVLGGELRFSGGMGRRDGAAVVRFQGQGTVSAAGLAASREWGWARWLGARAQGATRYALGLAFGPDGMDLQFDSDLRGLGVALPAPLAKPADAAWRVQVAMETRPRPDPAADVTRDRLRLTVEPSGDAVPLRAEYEREHTGPRTAVRRGRLALGAELPDWPAAGVAGVARLRALDADAWLALLEPDPTPVNPRASGASGASAAAGLDWRGSDAYWPSRLGVTLDRLVVGGRSFDALTAGGSREGDLWRLTVAARQLDGYLEYRGGAQERLLARLARLELPRSAAADVERLASQPRSVPALDVEVDAFELAGRPLGRLEVQAVNRDAGQGGEVLREWRLQSLRLTVPEARLSASGNWAPTAAVTGPGQAASARRTALQVRLDIDDAGALLERFGFAGTLRGGRGRLEGTLGWLGSPLGLHMPSLSGELLLDVQRGQFLKADPGIAKLLGVLSLQSLPRRLTLDFRDVFSEGFAFDFVRGNARIARGVASTNNLQMKGVSAAVLIEGQADLVRETQDLTVVVVPELNAGTASLVATMINPVTGLGTFLAQWLLREPLQAAATQTFRITGAWADPQVERIRRTIPASDPSDVNPDRTP</sequence>
<evidence type="ECO:0000313" key="4">
    <source>
        <dbReference type="Proteomes" id="UP000316388"/>
    </source>
</evidence>
<evidence type="ECO:0000259" key="2">
    <source>
        <dbReference type="Pfam" id="PF13116"/>
    </source>
</evidence>
<dbReference type="PANTHER" id="PTHR38690:SF1">
    <property type="entry name" value="PROTEASE"/>
    <property type="match status" value="1"/>
</dbReference>
<organism evidence="3 4">
    <name type="scientific">Tepidimonas fonticaldi</name>
    <dbReference type="NCBI Taxonomy" id="1101373"/>
    <lineage>
        <taxon>Bacteria</taxon>
        <taxon>Pseudomonadati</taxon>
        <taxon>Pseudomonadota</taxon>
        <taxon>Betaproteobacteria</taxon>
        <taxon>Burkholderiales</taxon>
        <taxon>Tepidimonas</taxon>
    </lineage>
</organism>
<feature type="domain" description="YhdP central" evidence="2">
    <location>
        <begin position="22"/>
        <end position="1359"/>
    </location>
</feature>
<reference evidence="3 4" key="1">
    <citation type="submission" date="2019-07" db="EMBL/GenBank/DDBJ databases">
        <title>Tepidimonas fonticaldi AT-A2 draft genome.</title>
        <authorList>
            <person name="Da Costa M.S."/>
            <person name="Froufe H.J.C."/>
            <person name="Egas C."/>
            <person name="Albuquerque L."/>
        </authorList>
    </citation>
    <scope>NUCLEOTIDE SEQUENCE [LARGE SCALE GENOMIC DNA]</scope>
    <source>
        <strain evidence="3 4">AT-A2</strain>
    </source>
</reference>
<keyword evidence="1" id="KW-0472">Membrane</keyword>
<dbReference type="PANTHER" id="PTHR38690">
    <property type="entry name" value="PROTEASE-RELATED"/>
    <property type="match status" value="1"/>
</dbReference>